<dbReference type="Proteomes" id="UP000007963">
    <property type="component" value="Unassembled WGS sequence"/>
</dbReference>
<accession>Q0CJ38</accession>
<proteinExistence type="predicted"/>
<dbReference type="OrthoDB" id="366390at2759"/>
<dbReference type="HOGENOM" id="CLU_1602358_0_0_1"/>
<organism evidence="1 2">
    <name type="scientific">Aspergillus terreus (strain NIH 2624 / FGSC A1156)</name>
    <dbReference type="NCBI Taxonomy" id="341663"/>
    <lineage>
        <taxon>Eukaryota</taxon>
        <taxon>Fungi</taxon>
        <taxon>Dikarya</taxon>
        <taxon>Ascomycota</taxon>
        <taxon>Pezizomycotina</taxon>
        <taxon>Eurotiomycetes</taxon>
        <taxon>Eurotiomycetidae</taxon>
        <taxon>Eurotiales</taxon>
        <taxon>Aspergillaceae</taxon>
        <taxon>Aspergillus</taxon>
        <taxon>Aspergillus subgen. Circumdati</taxon>
    </lineage>
</organism>
<protein>
    <submittedName>
        <fullName evidence="1">Uncharacterized protein</fullName>
    </submittedName>
</protein>
<name>Q0CJ38_ASPTN</name>
<dbReference type="InterPro" id="IPR036770">
    <property type="entry name" value="Ankyrin_rpt-contain_sf"/>
</dbReference>
<gene>
    <name evidence="1" type="ORF">ATEG_06296</name>
</gene>
<evidence type="ECO:0000313" key="2">
    <source>
        <dbReference type="Proteomes" id="UP000007963"/>
    </source>
</evidence>
<dbReference type="SUPFAM" id="SSF48403">
    <property type="entry name" value="Ankyrin repeat"/>
    <property type="match status" value="1"/>
</dbReference>
<dbReference type="AlphaFoldDB" id="Q0CJ38"/>
<dbReference type="EMBL" id="CH476602">
    <property type="protein sequence ID" value="EAU32840.1"/>
    <property type="molecule type" value="Genomic_DNA"/>
</dbReference>
<dbReference type="Gene3D" id="1.25.40.20">
    <property type="entry name" value="Ankyrin repeat-containing domain"/>
    <property type="match status" value="1"/>
</dbReference>
<reference evidence="2" key="1">
    <citation type="submission" date="2005-09" db="EMBL/GenBank/DDBJ databases">
        <title>Annotation of the Aspergillus terreus NIH2624 genome.</title>
        <authorList>
            <person name="Birren B.W."/>
            <person name="Lander E.S."/>
            <person name="Galagan J.E."/>
            <person name="Nusbaum C."/>
            <person name="Devon K."/>
            <person name="Henn M."/>
            <person name="Ma L.-J."/>
            <person name="Jaffe D.B."/>
            <person name="Butler J."/>
            <person name="Alvarez P."/>
            <person name="Gnerre S."/>
            <person name="Grabherr M."/>
            <person name="Kleber M."/>
            <person name="Mauceli E.W."/>
            <person name="Brockman W."/>
            <person name="Rounsley S."/>
            <person name="Young S.K."/>
            <person name="LaButti K."/>
            <person name="Pushparaj V."/>
            <person name="DeCaprio D."/>
            <person name="Crawford M."/>
            <person name="Koehrsen M."/>
            <person name="Engels R."/>
            <person name="Montgomery P."/>
            <person name="Pearson M."/>
            <person name="Howarth C."/>
            <person name="Larson L."/>
            <person name="Luoma S."/>
            <person name="White J."/>
            <person name="Alvarado L."/>
            <person name="Kodira C.D."/>
            <person name="Zeng Q."/>
            <person name="Oleary S."/>
            <person name="Yandava C."/>
            <person name="Denning D.W."/>
            <person name="Nierman W.C."/>
            <person name="Milne T."/>
            <person name="Madden K."/>
        </authorList>
    </citation>
    <scope>NUCLEOTIDE SEQUENCE [LARGE SCALE GENOMIC DNA]</scope>
    <source>
        <strain evidence="2">NIH 2624 / FGSC A1156</strain>
    </source>
</reference>
<dbReference type="GeneID" id="4322103"/>
<sequence>MKGYKNTGQLVPESGAAIETKDRWDRTPLSHAAEVGHWIVAKVLLDRDAAMKTVTIGNEPHSHALQRWDMRVIKLLLERGGESAADGPFMRFDVPGTEQSDSKRPRVYFLLRPTARGRQRLHLVQGPLHERHRLGRCMPVLVQAHTGRACDRAMAGLDIALYGSDG</sequence>
<dbReference type="RefSeq" id="XP_001215474.1">
    <property type="nucleotide sequence ID" value="XM_001215474.1"/>
</dbReference>
<dbReference type="VEuPathDB" id="FungiDB:ATEG_06296"/>
<evidence type="ECO:0000313" key="1">
    <source>
        <dbReference type="EMBL" id="EAU32840.1"/>
    </source>
</evidence>